<dbReference type="EMBL" id="JACHWJ010000001">
    <property type="protein sequence ID" value="MBB2956162.1"/>
    <property type="molecule type" value="Genomic_DNA"/>
</dbReference>
<accession>A0A7W4YDK0</accession>
<name>A0A7W4YDK0_9MICO</name>
<proteinExistence type="predicted"/>
<organism evidence="6 7">
    <name type="scientific">Pseudoclavibacter helvolus</name>
    <dbReference type="NCBI Taxonomy" id="255205"/>
    <lineage>
        <taxon>Bacteria</taxon>
        <taxon>Bacillati</taxon>
        <taxon>Actinomycetota</taxon>
        <taxon>Actinomycetes</taxon>
        <taxon>Micrococcales</taxon>
        <taxon>Microbacteriaceae</taxon>
        <taxon>Pseudoclavibacter</taxon>
    </lineage>
</organism>
<keyword evidence="2 4" id="KW-0238">DNA-binding</keyword>
<dbReference type="RefSeq" id="WP_068477477.1">
    <property type="nucleotide sequence ID" value="NZ_CZJS01000079.1"/>
</dbReference>
<evidence type="ECO:0000256" key="4">
    <source>
        <dbReference type="PROSITE-ProRule" id="PRU00335"/>
    </source>
</evidence>
<reference evidence="6 7" key="1">
    <citation type="submission" date="2020-08" db="EMBL/GenBank/DDBJ databases">
        <title>Sequencing the genomes of 1000 actinobacteria strains.</title>
        <authorList>
            <person name="Klenk H.-P."/>
        </authorList>
    </citation>
    <scope>NUCLEOTIDE SEQUENCE [LARGE SCALE GENOMIC DNA]</scope>
    <source>
        <strain evidence="6 7">DSM 20419</strain>
    </source>
</reference>
<dbReference type="InterPro" id="IPR001647">
    <property type="entry name" value="HTH_TetR"/>
</dbReference>
<evidence type="ECO:0000256" key="3">
    <source>
        <dbReference type="ARBA" id="ARBA00023163"/>
    </source>
</evidence>
<keyword evidence="1" id="KW-0805">Transcription regulation</keyword>
<dbReference type="PANTHER" id="PTHR30055">
    <property type="entry name" value="HTH-TYPE TRANSCRIPTIONAL REGULATOR RUTR"/>
    <property type="match status" value="1"/>
</dbReference>
<dbReference type="SUPFAM" id="SSF48498">
    <property type="entry name" value="Tetracyclin repressor-like, C-terminal domain"/>
    <property type="match status" value="1"/>
</dbReference>
<dbReference type="InterPro" id="IPR011075">
    <property type="entry name" value="TetR_C"/>
</dbReference>
<gene>
    <name evidence="6" type="ORF">FHX72_000274</name>
</gene>
<dbReference type="Pfam" id="PF00440">
    <property type="entry name" value="TetR_N"/>
    <property type="match status" value="1"/>
</dbReference>
<evidence type="ECO:0000259" key="5">
    <source>
        <dbReference type="PROSITE" id="PS50977"/>
    </source>
</evidence>
<dbReference type="OrthoDB" id="9796019at2"/>
<dbReference type="InterPro" id="IPR036271">
    <property type="entry name" value="Tet_transcr_reg_TetR-rel_C_sf"/>
</dbReference>
<dbReference type="Gene3D" id="1.10.357.10">
    <property type="entry name" value="Tetracycline Repressor, domain 2"/>
    <property type="match status" value="1"/>
</dbReference>
<dbReference type="PRINTS" id="PR00455">
    <property type="entry name" value="HTHTETR"/>
</dbReference>
<dbReference type="Proteomes" id="UP000545286">
    <property type="component" value="Unassembled WGS sequence"/>
</dbReference>
<dbReference type="SUPFAM" id="SSF46689">
    <property type="entry name" value="Homeodomain-like"/>
    <property type="match status" value="1"/>
</dbReference>
<keyword evidence="3" id="KW-0804">Transcription</keyword>
<feature type="DNA-binding region" description="H-T-H motif" evidence="4">
    <location>
        <begin position="37"/>
        <end position="56"/>
    </location>
</feature>
<sequence>MTSATAQRGRPRSETSRQAILAATRDLLLEGDYDSLTTAEIAKQAGVGRQTVYRWWNSKAAVVADCVIEGLVMLPLETPAATGEPAADLRVWLELSHERLASPSTAPLVRALTAAATTDAQATEKMAELFAPVREALRSSLAIGIESGQLRPGTNPDAVVDLLVGSLIYAVVSRDASARDRAQAALDVVLAGIRK</sequence>
<dbReference type="Pfam" id="PF16859">
    <property type="entry name" value="TetR_C_11"/>
    <property type="match status" value="1"/>
</dbReference>
<keyword evidence="7" id="KW-1185">Reference proteome</keyword>
<evidence type="ECO:0000313" key="7">
    <source>
        <dbReference type="Proteomes" id="UP000545286"/>
    </source>
</evidence>
<feature type="domain" description="HTH tetR-type" evidence="5">
    <location>
        <begin position="14"/>
        <end position="74"/>
    </location>
</feature>
<dbReference type="InterPro" id="IPR009057">
    <property type="entry name" value="Homeodomain-like_sf"/>
</dbReference>
<dbReference type="PANTHER" id="PTHR30055:SF148">
    <property type="entry name" value="TETR-FAMILY TRANSCRIPTIONAL REGULATOR"/>
    <property type="match status" value="1"/>
</dbReference>
<evidence type="ECO:0000313" key="6">
    <source>
        <dbReference type="EMBL" id="MBB2956162.1"/>
    </source>
</evidence>
<comment type="caution">
    <text evidence="6">The sequence shown here is derived from an EMBL/GenBank/DDBJ whole genome shotgun (WGS) entry which is preliminary data.</text>
</comment>
<dbReference type="GO" id="GO:0003700">
    <property type="term" value="F:DNA-binding transcription factor activity"/>
    <property type="evidence" value="ECO:0007669"/>
    <property type="project" value="TreeGrafter"/>
</dbReference>
<evidence type="ECO:0000256" key="1">
    <source>
        <dbReference type="ARBA" id="ARBA00023015"/>
    </source>
</evidence>
<dbReference type="AlphaFoldDB" id="A0A7W4YDK0"/>
<dbReference type="InterPro" id="IPR050109">
    <property type="entry name" value="HTH-type_TetR-like_transc_reg"/>
</dbReference>
<evidence type="ECO:0000256" key="2">
    <source>
        <dbReference type="ARBA" id="ARBA00023125"/>
    </source>
</evidence>
<dbReference type="PROSITE" id="PS50977">
    <property type="entry name" value="HTH_TETR_2"/>
    <property type="match status" value="1"/>
</dbReference>
<dbReference type="Gene3D" id="1.10.10.60">
    <property type="entry name" value="Homeodomain-like"/>
    <property type="match status" value="1"/>
</dbReference>
<dbReference type="GO" id="GO:0000976">
    <property type="term" value="F:transcription cis-regulatory region binding"/>
    <property type="evidence" value="ECO:0007669"/>
    <property type="project" value="TreeGrafter"/>
</dbReference>
<protein>
    <submittedName>
        <fullName evidence="6">AcrR family transcriptional regulator</fullName>
    </submittedName>
</protein>